<dbReference type="Pfam" id="PF08240">
    <property type="entry name" value="ADH_N"/>
    <property type="match status" value="1"/>
</dbReference>
<dbReference type="EMBL" id="JAFJYH010000031">
    <property type="protein sequence ID" value="KAG4423680.1"/>
    <property type="molecule type" value="Genomic_DNA"/>
</dbReference>
<dbReference type="InterPro" id="IPR052711">
    <property type="entry name" value="Zinc_ADH-like"/>
</dbReference>
<dbReference type="SUPFAM" id="SSF50129">
    <property type="entry name" value="GroES-like"/>
    <property type="match status" value="1"/>
</dbReference>
<dbReference type="AlphaFoldDB" id="A0A8H8BTM7"/>
<protein>
    <recommendedName>
        <fullName evidence="1">Enoyl reductase (ER) domain-containing protein</fullName>
    </recommendedName>
</protein>
<gene>
    <name evidence="2" type="ORF">IFR04_003225</name>
</gene>
<organism evidence="2 3">
    <name type="scientific">Cadophora malorum</name>
    <dbReference type="NCBI Taxonomy" id="108018"/>
    <lineage>
        <taxon>Eukaryota</taxon>
        <taxon>Fungi</taxon>
        <taxon>Dikarya</taxon>
        <taxon>Ascomycota</taxon>
        <taxon>Pezizomycotina</taxon>
        <taxon>Leotiomycetes</taxon>
        <taxon>Helotiales</taxon>
        <taxon>Ploettnerulaceae</taxon>
        <taxon>Cadophora</taxon>
    </lineage>
</organism>
<feature type="domain" description="Enoyl reductase (ER)" evidence="1">
    <location>
        <begin position="20"/>
        <end position="351"/>
    </location>
</feature>
<dbReference type="GO" id="GO:0016491">
    <property type="term" value="F:oxidoreductase activity"/>
    <property type="evidence" value="ECO:0007669"/>
    <property type="project" value="InterPro"/>
</dbReference>
<dbReference type="PANTHER" id="PTHR45033">
    <property type="match status" value="1"/>
</dbReference>
<dbReference type="InterPro" id="IPR013154">
    <property type="entry name" value="ADH-like_N"/>
</dbReference>
<dbReference type="InterPro" id="IPR011032">
    <property type="entry name" value="GroES-like_sf"/>
</dbReference>
<dbReference type="CDD" id="cd08276">
    <property type="entry name" value="MDR7"/>
    <property type="match status" value="1"/>
</dbReference>
<reference evidence="2" key="1">
    <citation type="submission" date="2021-02" db="EMBL/GenBank/DDBJ databases">
        <title>Genome sequence Cadophora malorum strain M34.</title>
        <authorList>
            <person name="Stefanovic E."/>
            <person name="Vu D."/>
            <person name="Scully C."/>
            <person name="Dijksterhuis J."/>
            <person name="Roader J."/>
            <person name="Houbraken J."/>
        </authorList>
    </citation>
    <scope>NUCLEOTIDE SEQUENCE</scope>
    <source>
        <strain evidence="2">M34</strain>
    </source>
</reference>
<evidence type="ECO:0000313" key="3">
    <source>
        <dbReference type="Proteomes" id="UP000664132"/>
    </source>
</evidence>
<dbReference type="SMART" id="SM00829">
    <property type="entry name" value="PKS_ER"/>
    <property type="match status" value="1"/>
</dbReference>
<dbReference type="InterPro" id="IPR020843">
    <property type="entry name" value="ER"/>
</dbReference>
<dbReference type="Gene3D" id="3.40.50.720">
    <property type="entry name" value="NAD(P)-binding Rossmann-like Domain"/>
    <property type="match status" value="1"/>
</dbReference>
<dbReference type="PANTHER" id="PTHR45033:SF2">
    <property type="entry name" value="ZINC-TYPE ALCOHOL DEHYDROGENASE-LIKE PROTEIN C1773.06C"/>
    <property type="match status" value="1"/>
</dbReference>
<evidence type="ECO:0000313" key="2">
    <source>
        <dbReference type="EMBL" id="KAG4423680.1"/>
    </source>
</evidence>
<proteinExistence type="predicted"/>
<name>A0A8H8BTM7_9HELO</name>
<dbReference type="Proteomes" id="UP000664132">
    <property type="component" value="Unassembled WGS sequence"/>
</dbReference>
<dbReference type="InterPro" id="IPR036291">
    <property type="entry name" value="NAD(P)-bd_dom_sf"/>
</dbReference>
<dbReference type="InterPro" id="IPR013149">
    <property type="entry name" value="ADH-like_C"/>
</dbReference>
<evidence type="ECO:0000259" key="1">
    <source>
        <dbReference type="SMART" id="SM00829"/>
    </source>
</evidence>
<keyword evidence="3" id="KW-1185">Reference proteome</keyword>
<sequence>MTSSAWQISPSAPKDWRSFEALENLHLNTTVPIPSTEAIPPKSALVRIRAAAINARDVMVIAHDPIYPIPNKTNLVPCADGAGEIYAVGPDSVFKIGDRVMIHPMGWIHEEQLPDLVAMKGKGAGDIDGTLRKFGIFEDTHLLPAPPSLTHTQIASLPACGGTAINALFFGPVPLTPTMTILTQGTGGVSTFVIQIASLFGCTVISTSSSDSKLAIARELGAKHTINYTTCPDWDEEVLRLTGGKGVDHVLEVGGGATIEKSLRCVKQGGLVSLIGFLAGGKESDLTAALLFGGKTLRGVFGFNRAHEEALVKFVEEYGLKPEIAQIFEWEEAKEAFQKSMERELVGKIVIKV</sequence>
<dbReference type="SUPFAM" id="SSF51735">
    <property type="entry name" value="NAD(P)-binding Rossmann-fold domains"/>
    <property type="match status" value="1"/>
</dbReference>
<accession>A0A8H8BTM7</accession>
<comment type="caution">
    <text evidence="2">The sequence shown here is derived from an EMBL/GenBank/DDBJ whole genome shotgun (WGS) entry which is preliminary data.</text>
</comment>
<dbReference type="Gene3D" id="3.90.180.10">
    <property type="entry name" value="Medium-chain alcohol dehydrogenases, catalytic domain"/>
    <property type="match status" value="1"/>
</dbReference>
<dbReference type="Pfam" id="PF00107">
    <property type="entry name" value="ADH_zinc_N"/>
    <property type="match status" value="1"/>
</dbReference>
<dbReference type="OrthoDB" id="3509362at2759"/>